<comment type="caution">
    <text evidence="3">The sequence shown here is derived from an EMBL/GenBank/DDBJ whole genome shotgun (WGS) entry which is preliminary data.</text>
</comment>
<feature type="transmembrane region" description="Helical" evidence="1">
    <location>
        <begin position="136"/>
        <end position="160"/>
    </location>
</feature>
<feature type="domain" description="GGDEF" evidence="2">
    <location>
        <begin position="368"/>
        <end position="499"/>
    </location>
</feature>
<dbReference type="InterPro" id="IPR000160">
    <property type="entry name" value="GGDEF_dom"/>
</dbReference>
<dbReference type="Pfam" id="PF00990">
    <property type="entry name" value="GGDEF"/>
    <property type="match status" value="1"/>
</dbReference>
<dbReference type="Gene3D" id="3.30.70.270">
    <property type="match status" value="1"/>
</dbReference>
<dbReference type="EMBL" id="LLZH01000285">
    <property type="protein sequence ID" value="KUL28731.1"/>
    <property type="molecule type" value="Genomic_DNA"/>
</dbReference>
<feature type="transmembrane region" description="Helical" evidence="1">
    <location>
        <begin position="36"/>
        <end position="52"/>
    </location>
</feature>
<accession>A0A101JLS6</accession>
<feature type="transmembrane region" description="Helical" evidence="1">
    <location>
        <begin position="12"/>
        <end position="30"/>
    </location>
</feature>
<dbReference type="NCBIfam" id="TIGR00254">
    <property type="entry name" value="GGDEF"/>
    <property type="match status" value="1"/>
</dbReference>
<sequence length="508" mass="53458">MLRTHGRAGHLLPTAISGVLALLSIVWFAANAPGEAGPGWLGWIFAPLVIVVNQLQLRRLTRNPELSAEGRRFWRLLAVAQFVIVAAVLVTGWDTLVEPQTVTLAGPANGLFGCAILVVLWALLRLPARIPIRGTAVVRFGLDAAVVMLTVGLFGWYLYFRNFNELVSAVGSAGPVMGLMLFACAAALAFSKLAIAGARGVDRRTMYFLGCCVVVSSLVGGLLPRLAARPDLNAIAVSVPLTFFLFSLTIERERTLLGRTAPDRTPRRPFSLAPYLAVAATDGLLLHTGGRSTVVTIVGVTLTAIVVGRQILAFYDNARLLRELDASLGDLRAAQHQLAHQASHDALTGLANRRLFEERLNAALASGEPAAVALIDLDDFKGVNDTLGHHVGDELLIAVGQRLRSAVGAGDLVARLGGDEFALLLGPESAADAGGVLTRVSAAVSAPVVVGRHELPVGCSVGLAASWPDAGPGELLRRADVAMYASKGAGKGRSSLYQPAMDHTAQAA</sequence>
<dbReference type="InterPro" id="IPR043128">
    <property type="entry name" value="Rev_trsase/Diguanyl_cyclase"/>
</dbReference>
<evidence type="ECO:0000256" key="1">
    <source>
        <dbReference type="SAM" id="Phobius"/>
    </source>
</evidence>
<feature type="transmembrane region" description="Helical" evidence="1">
    <location>
        <begin position="105"/>
        <end position="124"/>
    </location>
</feature>
<feature type="transmembrane region" description="Helical" evidence="1">
    <location>
        <begin position="232"/>
        <end position="250"/>
    </location>
</feature>
<protein>
    <recommendedName>
        <fullName evidence="2">GGDEF domain-containing protein</fullName>
    </recommendedName>
</protein>
<dbReference type="InterPro" id="IPR029787">
    <property type="entry name" value="Nucleotide_cyclase"/>
</dbReference>
<dbReference type="PROSITE" id="PS50887">
    <property type="entry name" value="GGDEF"/>
    <property type="match status" value="1"/>
</dbReference>
<dbReference type="Proteomes" id="UP000053244">
    <property type="component" value="Unassembled WGS sequence"/>
</dbReference>
<name>A0A101JLS6_9ACTN</name>
<dbReference type="AlphaFoldDB" id="A0A101JLS6"/>
<keyword evidence="4" id="KW-1185">Reference proteome</keyword>
<dbReference type="SUPFAM" id="SSF55073">
    <property type="entry name" value="Nucleotide cyclase"/>
    <property type="match status" value="1"/>
</dbReference>
<feature type="transmembrane region" description="Helical" evidence="1">
    <location>
        <begin position="207"/>
        <end position="226"/>
    </location>
</feature>
<reference evidence="3 4" key="1">
    <citation type="submission" date="2015-10" db="EMBL/GenBank/DDBJ databases">
        <authorList>
            <person name="Gilbert D.G."/>
        </authorList>
    </citation>
    <scope>NUCLEOTIDE SEQUENCE [LARGE SCALE GENOMIC DNA]</scope>
    <source>
        <strain evidence="3 4">NRRL B-16712</strain>
    </source>
</reference>
<gene>
    <name evidence="3" type="ORF">ADL15_30755</name>
</gene>
<keyword evidence="1" id="KW-0812">Transmembrane</keyword>
<proteinExistence type="predicted"/>
<dbReference type="SMART" id="SM00267">
    <property type="entry name" value="GGDEF"/>
    <property type="match status" value="1"/>
</dbReference>
<feature type="transmembrane region" description="Helical" evidence="1">
    <location>
        <begin position="294"/>
        <end position="315"/>
    </location>
</feature>
<evidence type="ECO:0000259" key="2">
    <source>
        <dbReference type="PROSITE" id="PS50887"/>
    </source>
</evidence>
<evidence type="ECO:0000313" key="4">
    <source>
        <dbReference type="Proteomes" id="UP000053244"/>
    </source>
</evidence>
<dbReference type="PANTHER" id="PTHR44757">
    <property type="entry name" value="DIGUANYLATE CYCLASE DGCP"/>
    <property type="match status" value="1"/>
</dbReference>
<keyword evidence="1" id="KW-0472">Membrane</keyword>
<organism evidence="3 4">
    <name type="scientific">Actinoplanes awajinensis subsp. mycoplanecinus</name>
    <dbReference type="NCBI Taxonomy" id="135947"/>
    <lineage>
        <taxon>Bacteria</taxon>
        <taxon>Bacillati</taxon>
        <taxon>Actinomycetota</taxon>
        <taxon>Actinomycetes</taxon>
        <taxon>Micromonosporales</taxon>
        <taxon>Micromonosporaceae</taxon>
        <taxon>Actinoplanes</taxon>
    </lineage>
</organism>
<dbReference type="CDD" id="cd01949">
    <property type="entry name" value="GGDEF"/>
    <property type="match status" value="1"/>
</dbReference>
<feature type="transmembrane region" description="Helical" evidence="1">
    <location>
        <begin position="73"/>
        <end position="93"/>
    </location>
</feature>
<feature type="transmembrane region" description="Helical" evidence="1">
    <location>
        <begin position="172"/>
        <end position="195"/>
    </location>
</feature>
<dbReference type="InterPro" id="IPR052155">
    <property type="entry name" value="Biofilm_reg_signaling"/>
</dbReference>
<dbReference type="RefSeq" id="WP_067698478.1">
    <property type="nucleotide sequence ID" value="NZ_LLZH01000285.1"/>
</dbReference>
<dbReference type="PANTHER" id="PTHR44757:SF2">
    <property type="entry name" value="BIOFILM ARCHITECTURE MAINTENANCE PROTEIN MBAA"/>
    <property type="match status" value="1"/>
</dbReference>
<keyword evidence="1" id="KW-1133">Transmembrane helix</keyword>
<evidence type="ECO:0000313" key="3">
    <source>
        <dbReference type="EMBL" id="KUL28731.1"/>
    </source>
</evidence>